<accession>A0A7X6RSK9</accession>
<evidence type="ECO:0000313" key="3">
    <source>
        <dbReference type="Proteomes" id="UP000553209"/>
    </source>
</evidence>
<name>A0A7X6RSK9_9ACTN</name>
<dbReference type="Pfam" id="PF09661">
    <property type="entry name" value="DUF2398"/>
    <property type="match status" value="1"/>
</dbReference>
<dbReference type="EMBL" id="JAAXPG010000023">
    <property type="protein sequence ID" value="NKZ00377.1"/>
    <property type="molecule type" value="Genomic_DNA"/>
</dbReference>
<dbReference type="AlphaFoldDB" id="A0A7X6RSK9"/>
<feature type="compositionally biased region" description="Low complexity" evidence="1">
    <location>
        <begin position="480"/>
        <end position="505"/>
    </location>
</feature>
<protein>
    <submittedName>
        <fullName evidence="2">DUF2398 family protein</fullName>
    </submittedName>
</protein>
<reference evidence="2 3" key="1">
    <citation type="submission" date="2020-04" db="EMBL/GenBank/DDBJ databases">
        <title>MicrobeNet Type strains.</title>
        <authorList>
            <person name="Nicholson A.C."/>
        </authorList>
    </citation>
    <scope>NUCLEOTIDE SEQUENCE [LARGE SCALE GENOMIC DNA]</scope>
    <source>
        <strain evidence="2 3">ATCC 23612</strain>
    </source>
</reference>
<keyword evidence="3" id="KW-1185">Reference proteome</keyword>
<dbReference type="RefSeq" id="WP_061081632.1">
    <property type="nucleotide sequence ID" value="NZ_JAAXPG010000023.1"/>
</dbReference>
<evidence type="ECO:0000256" key="1">
    <source>
        <dbReference type="SAM" id="MobiDB-lite"/>
    </source>
</evidence>
<dbReference type="Proteomes" id="UP000553209">
    <property type="component" value="Unassembled WGS sequence"/>
</dbReference>
<gene>
    <name evidence="2" type="ORF">HGB44_22275</name>
</gene>
<comment type="caution">
    <text evidence="2">The sequence shown here is derived from an EMBL/GenBank/DDBJ whole genome shotgun (WGS) entry which is preliminary data.</text>
</comment>
<sequence>MPRLFARTVAPADLGSYQQAMRRVLTCDLITAARPRPGVLDQVLRWADELASDLERLFGYTLVATTDHVRLIRELDALDPTQRQTFSRRGKPFDRRRLAYLCLVLAAFQRSQIEISLADLVGRFTPAANAVGGLGYDPTDGTHKAALVDVAHWLVDHGALHLSDGSLEAWAAGGEQGDALFDIDHEVCELLFRPARPVQHLGSVAGLLADPLTEASPREQAARRARRLLVERPVVYYADVEPAVAAVLRGRGLAEDLARATGLSVERRAEGVLLADPAGTFTDRPFPGRGGAVNRTAGLLLAKVADLLETSLAALVRLPAPSQAADQADLVRLVDAGLPRDGVVADLAWTVEPVGEREEAAAPLEVPLVERGRWETMIHELYAEFGASSFGGAWQQDPYGLLDAALTLLAELSLIRPVPGGALVLPAASRYRNIQGALPERADEGQLPLGLSDPPPGERAPTGGEPAASAAPDVGDPDTEGAGAEGAADASSSDASPDTTPAAASIPAEGN</sequence>
<proteinExistence type="predicted"/>
<feature type="region of interest" description="Disordered" evidence="1">
    <location>
        <begin position="438"/>
        <end position="511"/>
    </location>
</feature>
<evidence type="ECO:0000313" key="2">
    <source>
        <dbReference type="EMBL" id="NKZ00377.1"/>
    </source>
</evidence>
<organism evidence="2 3">
    <name type="scientific">Nocardiopsis alborubida</name>
    <dbReference type="NCBI Taxonomy" id="146802"/>
    <lineage>
        <taxon>Bacteria</taxon>
        <taxon>Bacillati</taxon>
        <taxon>Actinomycetota</taxon>
        <taxon>Actinomycetes</taxon>
        <taxon>Streptosporangiales</taxon>
        <taxon>Nocardiopsidaceae</taxon>
        <taxon>Nocardiopsis</taxon>
    </lineage>
</organism>
<dbReference type="InterPro" id="IPR013494">
    <property type="entry name" value="CHP02678"/>
</dbReference>